<dbReference type="EMBL" id="CAADHY010000007">
    <property type="protein sequence ID" value="VFR16905.1"/>
    <property type="molecule type" value="Genomic_DNA"/>
</dbReference>
<accession>A0A484NU75</accession>
<gene>
    <name evidence="2" type="ORF">AMP9_3648</name>
</gene>
<dbReference type="InterPro" id="IPR055507">
    <property type="entry name" value="DUF7079"/>
</dbReference>
<dbReference type="Pfam" id="PF23296">
    <property type="entry name" value="DUF7079"/>
    <property type="match status" value="1"/>
</dbReference>
<organism evidence="2">
    <name type="scientific">plant metagenome</name>
    <dbReference type="NCBI Taxonomy" id="1297885"/>
    <lineage>
        <taxon>unclassified sequences</taxon>
        <taxon>metagenomes</taxon>
        <taxon>organismal metagenomes</taxon>
    </lineage>
</organism>
<dbReference type="AlphaFoldDB" id="A0A484NU75"/>
<proteinExistence type="predicted"/>
<evidence type="ECO:0000313" key="2">
    <source>
        <dbReference type="EMBL" id="VFR16905.1"/>
    </source>
</evidence>
<protein>
    <recommendedName>
        <fullName evidence="1">DUF7079 domain-containing protein</fullName>
    </recommendedName>
</protein>
<feature type="domain" description="DUF7079" evidence="1">
    <location>
        <begin position="7"/>
        <end position="86"/>
    </location>
</feature>
<name>A0A484NU75_9ZZZZ</name>
<sequence>MQVVDPKRLQLWQALSEFFLDTELTDRTIAYIARVIQETGYSYQDVHAILWGEVFPVLKSNMICVAGEWAGWPDEWLLKRLRVRTGPVKKPGGFIAAEIDKCWQRVLAQLPPGFAGAAQ</sequence>
<evidence type="ECO:0000259" key="1">
    <source>
        <dbReference type="Pfam" id="PF23296"/>
    </source>
</evidence>
<reference evidence="2" key="1">
    <citation type="submission" date="2019-03" db="EMBL/GenBank/DDBJ databases">
        <authorList>
            <person name="Danneels B."/>
        </authorList>
    </citation>
    <scope>NUCLEOTIDE SEQUENCE</scope>
</reference>